<dbReference type="RefSeq" id="WP_145064474.1">
    <property type="nucleotide sequence ID" value="NZ_CP036287.1"/>
</dbReference>
<evidence type="ECO:0000256" key="1">
    <source>
        <dbReference type="ARBA" id="ARBA00004651"/>
    </source>
</evidence>
<feature type="transmembrane region" description="Helical" evidence="7">
    <location>
        <begin position="567"/>
        <end position="587"/>
    </location>
</feature>
<name>A0A518BI52_9BACT</name>
<dbReference type="InterPro" id="IPR025966">
    <property type="entry name" value="OppC_N"/>
</dbReference>
<feature type="transmembrane region" description="Helical" evidence="7">
    <location>
        <begin position="215"/>
        <end position="235"/>
    </location>
</feature>
<dbReference type="CDD" id="cd06261">
    <property type="entry name" value="TM_PBP2"/>
    <property type="match status" value="1"/>
</dbReference>
<protein>
    <submittedName>
        <fullName evidence="10">Oligopeptide transport system permease protein OppC</fullName>
    </submittedName>
</protein>
<dbReference type="InterPro" id="IPR035906">
    <property type="entry name" value="MetI-like_sf"/>
</dbReference>
<feature type="transmembrane region" description="Helical" evidence="7">
    <location>
        <begin position="54"/>
        <end position="72"/>
    </location>
</feature>
<dbReference type="AlphaFoldDB" id="A0A518BI52"/>
<evidence type="ECO:0000256" key="6">
    <source>
        <dbReference type="ARBA" id="ARBA00023136"/>
    </source>
</evidence>
<keyword evidence="3" id="KW-1003">Cell membrane</keyword>
<keyword evidence="4 7" id="KW-0812">Transmembrane</keyword>
<evidence type="ECO:0000256" key="7">
    <source>
        <dbReference type="RuleBase" id="RU363032"/>
    </source>
</evidence>
<dbReference type="KEGG" id="pbap:Pla133_17330"/>
<evidence type="ECO:0000256" key="3">
    <source>
        <dbReference type="ARBA" id="ARBA00022475"/>
    </source>
</evidence>
<feature type="compositionally biased region" description="Low complexity" evidence="8">
    <location>
        <begin position="13"/>
        <end position="26"/>
    </location>
</feature>
<keyword evidence="2 7" id="KW-0813">Transport</keyword>
<evidence type="ECO:0000259" key="9">
    <source>
        <dbReference type="PROSITE" id="PS50928"/>
    </source>
</evidence>
<comment type="subcellular location">
    <subcellularLocation>
        <location evidence="1 7">Cell membrane</location>
        <topology evidence="1 7">Multi-pass membrane protein</topology>
    </subcellularLocation>
</comment>
<gene>
    <name evidence="10" type="primary">oppC_2</name>
    <name evidence="10" type="ORF">Pla133_17330</name>
</gene>
<organism evidence="10 11">
    <name type="scientific">Engelhardtia mirabilis</name>
    <dbReference type="NCBI Taxonomy" id="2528011"/>
    <lineage>
        <taxon>Bacteria</taxon>
        <taxon>Pseudomonadati</taxon>
        <taxon>Planctomycetota</taxon>
        <taxon>Planctomycetia</taxon>
        <taxon>Planctomycetia incertae sedis</taxon>
        <taxon>Engelhardtia</taxon>
    </lineage>
</organism>
<dbReference type="Pfam" id="PF00528">
    <property type="entry name" value="BPD_transp_1"/>
    <property type="match status" value="1"/>
</dbReference>
<dbReference type="SUPFAM" id="SSF161098">
    <property type="entry name" value="MetI-like"/>
    <property type="match status" value="1"/>
</dbReference>
<keyword evidence="11" id="KW-1185">Reference proteome</keyword>
<feature type="transmembrane region" description="Helical" evidence="7">
    <location>
        <begin position="522"/>
        <end position="547"/>
    </location>
</feature>
<dbReference type="Proteomes" id="UP000316921">
    <property type="component" value="Chromosome"/>
</dbReference>
<dbReference type="Pfam" id="PF12911">
    <property type="entry name" value="OppC_N"/>
    <property type="match status" value="1"/>
</dbReference>
<evidence type="ECO:0000256" key="8">
    <source>
        <dbReference type="SAM" id="MobiDB-lite"/>
    </source>
</evidence>
<keyword evidence="6 7" id="KW-0472">Membrane</keyword>
<dbReference type="PANTHER" id="PTHR43386">
    <property type="entry name" value="OLIGOPEPTIDE TRANSPORT SYSTEM PERMEASE PROTEIN APPC"/>
    <property type="match status" value="1"/>
</dbReference>
<keyword evidence="5 7" id="KW-1133">Transmembrane helix</keyword>
<evidence type="ECO:0000313" key="11">
    <source>
        <dbReference type="Proteomes" id="UP000316921"/>
    </source>
</evidence>
<sequence length="601" mass="65230">MSSIVSESPDPGPRTSSSPGPRGPARLIDEGANYSKDYWDLVFEQLAHRGMFKFGMWVLAVLYGLAIFAPLIGNDRPYKLVAIDYGGYERANRAIGGLVGAAVDRIAAAQTEADLEQAATASERELEAVSVRIETMRTYLPAQEHPALNDLEAEFQSLVASAREGRAPPQGELDSLASAALAVSAEYVSTGPKPTAESTGKRLIAHRSYPLAEGLGWGSVVFIVLWVMLVTYPGWSKVWNRGWLGGDRERIRDHRRYKLALVIGVPALAGLLWAALIGGGAPAFDLSPYKRALTDGTMVAVEPPLLAPVPIGYSETHNEENFRPPTWLASSRLDSNGRYMTGLRVAKPDPITGYLPPPTPTEVRFGEAWPNAPHRHLAGTDELGRDFFVRLLWGGRVSLAVGILSAFLLTVIGVVLGSLAGYFGGWVDVVIMRVIEVLQSIPAFFLILASLAFIDPNKVGIPPIMIVVVVIALVRWTGTARLVRGEFLRLREQEFVLAARALGFSNLRTIFRHVLPNALSPVLVSAAFAVASGILTESAVSFLGFGVQHPEASWGSLVNESKSPEFWWVQVFPGVLIFVTVTCYNLVGDAIRDALDPKMKV</sequence>
<evidence type="ECO:0000256" key="4">
    <source>
        <dbReference type="ARBA" id="ARBA00022692"/>
    </source>
</evidence>
<dbReference type="Gene3D" id="1.10.3720.10">
    <property type="entry name" value="MetI-like"/>
    <property type="match status" value="1"/>
</dbReference>
<feature type="region of interest" description="Disordered" evidence="8">
    <location>
        <begin position="1"/>
        <end position="27"/>
    </location>
</feature>
<feature type="domain" description="ABC transmembrane type-1" evidence="9">
    <location>
        <begin position="395"/>
        <end position="588"/>
    </location>
</feature>
<dbReference type="PANTHER" id="PTHR43386:SF1">
    <property type="entry name" value="D,D-DIPEPTIDE TRANSPORT SYSTEM PERMEASE PROTEIN DDPC-RELATED"/>
    <property type="match status" value="1"/>
</dbReference>
<feature type="transmembrane region" description="Helical" evidence="7">
    <location>
        <begin position="434"/>
        <end position="454"/>
    </location>
</feature>
<evidence type="ECO:0000313" key="10">
    <source>
        <dbReference type="EMBL" id="QDU66657.1"/>
    </source>
</evidence>
<evidence type="ECO:0000256" key="5">
    <source>
        <dbReference type="ARBA" id="ARBA00022989"/>
    </source>
</evidence>
<dbReference type="EMBL" id="CP036287">
    <property type="protein sequence ID" value="QDU66657.1"/>
    <property type="molecule type" value="Genomic_DNA"/>
</dbReference>
<proteinExistence type="inferred from homology"/>
<dbReference type="InterPro" id="IPR000515">
    <property type="entry name" value="MetI-like"/>
</dbReference>
<accession>A0A518BI52</accession>
<dbReference type="InterPro" id="IPR050366">
    <property type="entry name" value="BP-dependent_transpt_permease"/>
</dbReference>
<reference evidence="10 11" key="1">
    <citation type="submission" date="2019-02" db="EMBL/GenBank/DDBJ databases">
        <title>Deep-cultivation of Planctomycetes and their phenomic and genomic characterization uncovers novel biology.</title>
        <authorList>
            <person name="Wiegand S."/>
            <person name="Jogler M."/>
            <person name="Boedeker C."/>
            <person name="Pinto D."/>
            <person name="Vollmers J."/>
            <person name="Rivas-Marin E."/>
            <person name="Kohn T."/>
            <person name="Peeters S.H."/>
            <person name="Heuer A."/>
            <person name="Rast P."/>
            <person name="Oberbeckmann S."/>
            <person name="Bunk B."/>
            <person name="Jeske O."/>
            <person name="Meyerdierks A."/>
            <person name="Storesund J.E."/>
            <person name="Kallscheuer N."/>
            <person name="Luecker S."/>
            <person name="Lage O.M."/>
            <person name="Pohl T."/>
            <person name="Merkel B.J."/>
            <person name="Hornburger P."/>
            <person name="Mueller R.-W."/>
            <person name="Bruemmer F."/>
            <person name="Labrenz M."/>
            <person name="Spormann A.M."/>
            <person name="Op den Camp H."/>
            <person name="Overmann J."/>
            <person name="Amann R."/>
            <person name="Jetten M.S.M."/>
            <person name="Mascher T."/>
            <person name="Medema M.H."/>
            <person name="Devos D.P."/>
            <person name="Kaster A.-K."/>
            <person name="Ovreas L."/>
            <person name="Rohde M."/>
            <person name="Galperin M.Y."/>
            <person name="Jogler C."/>
        </authorList>
    </citation>
    <scope>NUCLEOTIDE SEQUENCE [LARGE SCALE GENOMIC DNA]</scope>
    <source>
        <strain evidence="10 11">Pla133</strain>
    </source>
</reference>
<feature type="transmembrane region" description="Helical" evidence="7">
    <location>
        <begin position="397"/>
        <end position="422"/>
    </location>
</feature>
<feature type="transmembrane region" description="Helical" evidence="7">
    <location>
        <begin position="256"/>
        <end position="277"/>
    </location>
</feature>
<dbReference type="PROSITE" id="PS50928">
    <property type="entry name" value="ABC_TM1"/>
    <property type="match status" value="1"/>
</dbReference>
<evidence type="ECO:0000256" key="2">
    <source>
        <dbReference type="ARBA" id="ARBA00022448"/>
    </source>
</evidence>
<dbReference type="GO" id="GO:0055085">
    <property type="term" value="P:transmembrane transport"/>
    <property type="evidence" value="ECO:0007669"/>
    <property type="project" value="InterPro"/>
</dbReference>
<comment type="similarity">
    <text evidence="7">Belongs to the binding-protein-dependent transport system permease family.</text>
</comment>
<dbReference type="GO" id="GO:0005886">
    <property type="term" value="C:plasma membrane"/>
    <property type="evidence" value="ECO:0007669"/>
    <property type="project" value="UniProtKB-SubCell"/>
</dbReference>
<feature type="transmembrane region" description="Helical" evidence="7">
    <location>
        <begin position="460"/>
        <end position="483"/>
    </location>
</feature>